<dbReference type="SUPFAM" id="SSF55154">
    <property type="entry name" value="CYTH-like phosphatases"/>
    <property type="match status" value="1"/>
</dbReference>
<evidence type="ECO:0000259" key="1">
    <source>
        <dbReference type="PROSITE" id="PS51707"/>
    </source>
</evidence>
<dbReference type="InterPro" id="IPR009195">
    <property type="entry name" value="Uncharacterised_YjbK"/>
</dbReference>
<dbReference type="PIRSF" id="PIRSF012526">
    <property type="entry name" value="CYTH_UCP012526"/>
    <property type="match status" value="1"/>
</dbReference>
<dbReference type="SMART" id="SM01118">
    <property type="entry name" value="CYTH"/>
    <property type="match status" value="1"/>
</dbReference>
<dbReference type="Gene3D" id="2.40.320.10">
    <property type="entry name" value="Hypothetical Protein Pfu-838710-001"/>
    <property type="match status" value="1"/>
</dbReference>
<dbReference type="InterPro" id="IPR033469">
    <property type="entry name" value="CYTH-like_dom_sf"/>
</dbReference>
<accession>A0A941DWH2</accession>
<dbReference type="EMBL" id="JAGSOT010000081">
    <property type="protein sequence ID" value="MBR7798010.1"/>
    <property type="molecule type" value="Genomic_DNA"/>
</dbReference>
<dbReference type="InterPro" id="IPR023577">
    <property type="entry name" value="CYTH_domain"/>
</dbReference>
<evidence type="ECO:0000313" key="3">
    <source>
        <dbReference type="Proteomes" id="UP000675284"/>
    </source>
</evidence>
<protein>
    <submittedName>
        <fullName evidence="2">CYTH domain-containing protein</fullName>
    </submittedName>
</protein>
<dbReference type="Proteomes" id="UP000675284">
    <property type="component" value="Unassembled WGS sequence"/>
</dbReference>
<name>A0A941DWH2_9BACI</name>
<keyword evidence="3" id="KW-1185">Reference proteome</keyword>
<proteinExistence type="predicted"/>
<reference evidence="2" key="1">
    <citation type="submission" date="2021-04" db="EMBL/GenBank/DDBJ databases">
        <title>Isolation and polyphasic classification of algal microorganism.</title>
        <authorList>
            <person name="Wang S."/>
        </authorList>
    </citation>
    <scope>NUCLEOTIDE SEQUENCE</scope>
    <source>
        <strain evidence="2">720a</strain>
    </source>
</reference>
<gene>
    <name evidence="2" type="ORF">KCX74_18450</name>
</gene>
<feature type="domain" description="CYTH" evidence="1">
    <location>
        <begin position="4"/>
        <end position="191"/>
    </location>
</feature>
<dbReference type="RefSeq" id="WP_026680660.1">
    <property type="nucleotide sequence ID" value="NZ_BAAACY010000150.1"/>
</dbReference>
<comment type="caution">
    <text evidence="2">The sequence shown here is derived from an EMBL/GenBank/DDBJ whole genome shotgun (WGS) entry which is preliminary data.</text>
</comment>
<sequence length="191" mass="22210">MAQEIEIEFKNLLTQQEYHRLLSQIPFPAYSDTQTNYYFETKDLALQQLGCALRIREKNGFYRLTLKEPHAQGLLETHDFITKEEAEACFRGKMIEKPETSAQLHELGISLSSLSYFGSLKTERREVQKEDILLVLDYSTYNGTSDYELELEATSTKNGLAKFNELLTSYRIPKRDTPNKIKRFFSTLNTM</sequence>
<dbReference type="PROSITE" id="PS51707">
    <property type="entry name" value="CYTH"/>
    <property type="match status" value="1"/>
</dbReference>
<organism evidence="2 3">
    <name type="scientific">Virgibacillus salarius</name>
    <dbReference type="NCBI Taxonomy" id="447199"/>
    <lineage>
        <taxon>Bacteria</taxon>
        <taxon>Bacillati</taxon>
        <taxon>Bacillota</taxon>
        <taxon>Bacilli</taxon>
        <taxon>Bacillales</taxon>
        <taxon>Bacillaceae</taxon>
        <taxon>Virgibacillus</taxon>
    </lineage>
</organism>
<dbReference type="Pfam" id="PF01928">
    <property type="entry name" value="CYTH"/>
    <property type="match status" value="1"/>
</dbReference>
<dbReference type="AlphaFoldDB" id="A0A941DWH2"/>
<evidence type="ECO:0000313" key="2">
    <source>
        <dbReference type="EMBL" id="MBR7798010.1"/>
    </source>
</evidence>
<dbReference type="CDD" id="cd07762">
    <property type="entry name" value="CYTH-like_Pase_1"/>
    <property type="match status" value="1"/>
</dbReference>